<evidence type="ECO:0000313" key="2">
    <source>
        <dbReference type="EMBL" id="ABJ83680.1"/>
    </source>
</evidence>
<dbReference type="KEGG" id="sus:Acid_2691"/>
<dbReference type="OrthoDB" id="106459at2"/>
<dbReference type="PANTHER" id="PTHR43818:SF5">
    <property type="entry name" value="OXIDOREDUCTASE FAMILY PROTEIN"/>
    <property type="match status" value="1"/>
</dbReference>
<evidence type="ECO:0000259" key="1">
    <source>
        <dbReference type="Pfam" id="PF01408"/>
    </source>
</evidence>
<dbReference type="InterPro" id="IPR050463">
    <property type="entry name" value="Gfo/Idh/MocA_oxidrdct_glycsds"/>
</dbReference>
<dbReference type="eggNOG" id="COG0673">
    <property type="taxonomic scope" value="Bacteria"/>
</dbReference>
<dbReference type="STRING" id="234267.Acid_2691"/>
<gene>
    <name evidence="2" type="ordered locus">Acid_2691</name>
</gene>
<protein>
    <submittedName>
        <fullName evidence="2">Oxidoreductase domain protein</fullName>
    </submittedName>
</protein>
<dbReference type="PANTHER" id="PTHR43818">
    <property type="entry name" value="BCDNA.GH03377"/>
    <property type="match status" value="1"/>
</dbReference>
<dbReference type="EMBL" id="CP000473">
    <property type="protein sequence ID" value="ABJ83680.1"/>
    <property type="molecule type" value="Genomic_DNA"/>
</dbReference>
<dbReference type="InterPro" id="IPR036291">
    <property type="entry name" value="NAD(P)-bd_dom_sf"/>
</dbReference>
<dbReference type="PROSITE" id="PS51318">
    <property type="entry name" value="TAT"/>
    <property type="match status" value="1"/>
</dbReference>
<name>Q023Z6_SOLUE</name>
<dbReference type="InterPro" id="IPR006311">
    <property type="entry name" value="TAT_signal"/>
</dbReference>
<sequence precursor="true">MSTRRDFLLTGGAMATSLASQGTSQTAANDRIRIATIGFGGMGMGDTKYALTVPGVELAAVCDVYDGRRTRAREVYGDQVFTTRDYREVLARRDVDAVIIATPDHWHSTISIAAMEAGKDVYCEKPMVQTVGEGQAVVAAQEKTRRIFQVGSQYVTSLVYQKARDLIAAGAIGSINLVEAWLNRNTAMGAWQYSIPPDASPATVDWDRFLGRAPKRPFDAVRMFRWRNYQDYGTGVAGDLFVHLLSGLHVATGSVGPERILATGGLRYWNDGRDVPDVMLAMLDYPKQKAHPEFTMALRVNLKSGVPEEQFGFRFMGSEGVITTSMSSLRLEKAPPEREPGYSVGTFPKAVQEEFVRQYRAKYPEAKAAAKIEPEVFTPPTGYDAHRDHHRVFYEAVRARKRPVEDAVFGFRAAGPALLANVSCYEKRVCKWDAAAMREKAD</sequence>
<dbReference type="HOGENOM" id="CLU_023194_24_1_0"/>
<dbReference type="Gene3D" id="3.40.50.720">
    <property type="entry name" value="NAD(P)-binding Rossmann-like Domain"/>
    <property type="match status" value="1"/>
</dbReference>
<dbReference type="InterPro" id="IPR000683">
    <property type="entry name" value="Gfo/Idh/MocA-like_OxRdtase_N"/>
</dbReference>
<accession>Q023Z6</accession>
<dbReference type="AlphaFoldDB" id="Q023Z6"/>
<dbReference type="Gene3D" id="3.30.360.10">
    <property type="entry name" value="Dihydrodipicolinate Reductase, domain 2"/>
    <property type="match status" value="1"/>
</dbReference>
<feature type="domain" description="Gfo/Idh/MocA-like oxidoreductase N-terminal" evidence="1">
    <location>
        <begin position="32"/>
        <end position="151"/>
    </location>
</feature>
<reference evidence="2" key="1">
    <citation type="submission" date="2006-10" db="EMBL/GenBank/DDBJ databases">
        <title>Complete sequence of Solibacter usitatus Ellin6076.</title>
        <authorList>
            <consortium name="US DOE Joint Genome Institute"/>
            <person name="Copeland A."/>
            <person name="Lucas S."/>
            <person name="Lapidus A."/>
            <person name="Barry K."/>
            <person name="Detter J.C."/>
            <person name="Glavina del Rio T."/>
            <person name="Hammon N."/>
            <person name="Israni S."/>
            <person name="Dalin E."/>
            <person name="Tice H."/>
            <person name="Pitluck S."/>
            <person name="Thompson L.S."/>
            <person name="Brettin T."/>
            <person name="Bruce D."/>
            <person name="Han C."/>
            <person name="Tapia R."/>
            <person name="Gilna P."/>
            <person name="Schmutz J."/>
            <person name="Larimer F."/>
            <person name="Land M."/>
            <person name="Hauser L."/>
            <person name="Kyrpides N."/>
            <person name="Mikhailova N."/>
            <person name="Janssen P.H."/>
            <person name="Kuske C.R."/>
            <person name="Richardson P."/>
        </authorList>
    </citation>
    <scope>NUCLEOTIDE SEQUENCE</scope>
    <source>
        <strain evidence="2">Ellin6076</strain>
    </source>
</reference>
<proteinExistence type="predicted"/>
<organism evidence="2">
    <name type="scientific">Solibacter usitatus (strain Ellin6076)</name>
    <dbReference type="NCBI Taxonomy" id="234267"/>
    <lineage>
        <taxon>Bacteria</taxon>
        <taxon>Pseudomonadati</taxon>
        <taxon>Acidobacteriota</taxon>
        <taxon>Terriglobia</taxon>
        <taxon>Bryobacterales</taxon>
        <taxon>Solibacteraceae</taxon>
        <taxon>Candidatus Solibacter</taxon>
    </lineage>
</organism>
<dbReference type="SUPFAM" id="SSF55347">
    <property type="entry name" value="Glyceraldehyde-3-phosphate dehydrogenase-like, C-terminal domain"/>
    <property type="match status" value="1"/>
</dbReference>
<dbReference type="InParanoid" id="Q023Z6"/>
<dbReference type="GO" id="GO:0000166">
    <property type="term" value="F:nucleotide binding"/>
    <property type="evidence" value="ECO:0007669"/>
    <property type="project" value="InterPro"/>
</dbReference>
<dbReference type="Pfam" id="PF01408">
    <property type="entry name" value="GFO_IDH_MocA"/>
    <property type="match status" value="1"/>
</dbReference>
<dbReference type="SUPFAM" id="SSF51735">
    <property type="entry name" value="NAD(P)-binding Rossmann-fold domains"/>
    <property type="match status" value="1"/>
</dbReference>